<organism evidence="2 3">
    <name type="scientific">Streptomyces caeruleatus</name>
    <dbReference type="NCBI Taxonomy" id="661399"/>
    <lineage>
        <taxon>Bacteria</taxon>
        <taxon>Bacillati</taxon>
        <taxon>Actinomycetota</taxon>
        <taxon>Actinomycetes</taxon>
        <taxon>Kitasatosporales</taxon>
        <taxon>Streptomycetaceae</taxon>
        <taxon>Streptomyces</taxon>
    </lineage>
</organism>
<name>A0A101U1K8_9ACTN</name>
<feature type="signal peptide" evidence="1">
    <location>
        <begin position="1"/>
        <end position="25"/>
    </location>
</feature>
<dbReference type="RefSeq" id="WP_062720168.1">
    <property type="nucleotide sequence ID" value="NZ_KQ948929.1"/>
</dbReference>
<evidence type="ECO:0000256" key="1">
    <source>
        <dbReference type="SAM" id="SignalP"/>
    </source>
</evidence>
<comment type="caution">
    <text evidence="2">The sequence shown here is derived from an EMBL/GenBank/DDBJ whole genome shotgun (WGS) entry which is preliminary data.</text>
</comment>
<keyword evidence="3" id="KW-1185">Reference proteome</keyword>
<sequence length="122" mass="13393">MGKRIATVLGILATAFMLAVTPASARTVGPGDTIYDDVPGHFYYERSCETYYSLTISSTRAVAGKNIYSGHCAGHVWLRMMGDSLGKWSNDPTSITRTSPKGKFRWAYIKGCADCHAYIVYP</sequence>
<evidence type="ECO:0000313" key="2">
    <source>
        <dbReference type="EMBL" id="KUO02548.1"/>
    </source>
</evidence>
<dbReference type="EMBL" id="LMWY01000023">
    <property type="protein sequence ID" value="KUO02548.1"/>
    <property type="molecule type" value="Genomic_DNA"/>
</dbReference>
<proteinExistence type="predicted"/>
<dbReference type="AlphaFoldDB" id="A0A101U1K8"/>
<dbReference type="Proteomes" id="UP000053429">
    <property type="component" value="Unassembled WGS sequence"/>
</dbReference>
<accession>A0A101U1K8</accession>
<evidence type="ECO:0000313" key="3">
    <source>
        <dbReference type="Proteomes" id="UP000053429"/>
    </source>
</evidence>
<reference evidence="2 3" key="1">
    <citation type="submission" date="2015-10" db="EMBL/GenBank/DDBJ databases">
        <title>Draft genome sequence of Streptomyces caeruleatus NRRL B-24802, type strain for the species Streptomyces caeruleatus.</title>
        <authorList>
            <person name="Ruckert C."/>
            <person name="Winkler A."/>
            <person name="Kalinowski J."/>
            <person name="Kampfer P."/>
            <person name="Glaeser S."/>
        </authorList>
    </citation>
    <scope>NUCLEOTIDE SEQUENCE [LARGE SCALE GENOMIC DNA]</scope>
    <source>
        <strain evidence="2 3">NRRL B-24802</strain>
    </source>
</reference>
<feature type="chain" id="PRO_5007107510" evidence="1">
    <location>
        <begin position="26"/>
        <end position="122"/>
    </location>
</feature>
<keyword evidence="1" id="KW-0732">Signal</keyword>
<gene>
    <name evidence="2" type="ORF">AQJ67_18835</name>
</gene>
<protein>
    <submittedName>
        <fullName evidence="2">Uncharacterized protein</fullName>
    </submittedName>
</protein>
<dbReference type="OrthoDB" id="4243031at2"/>